<dbReference type="InterPro" id="IPR045864">
    <property type="entry name" value="aa-tRNA-synth_II/BPL/LPL"/>
</dbReference>
<evidence type="ECO:0000313" key="3">
    <source>
        <dbReference type="EMBL" id="XBH00949.1"/>
    </source>
</evidence>
<gene>
    <name evidence="3" type="ORF">V5E97_21605</name>
</gene>
<dbReference type="PANTHER" id="PTHR12835">
    <property type="entry name" value="BIOTIN PROTEIN LIGASE"/>
    <property type="match status" value="1"/>
</dbReference>
<dbReference type="NCBIfam" id="TIGR00121">
    <property type="entry name" value="birA_ligase"/>
    <property type="match status" value="1"/>
</dbReference>
<feature type="domain" description="BPL/LPL catalytic" evidence="2">
    <location>
        <begin position="58"/>
        <end position="250"/>
    </location>
</feature>
<dbReference type="Gene3D" id="3.30.930.10">
    <property type="entry name" value="Bira Bifunctional Protein, Domain 2"/>
    <property type="match status" value="1"/>
</dbReference>
<dbReference type="EC" id="6.3.4.15" evidence="3"/>
<dbReference type="InterPro" id="IPR004408">
    <property type="entry name" value="Biotin_CoA_COase_ligase"/>
</dbReference>
<dbReference type="GO" id="GO:0004077">
    <property type="term" value="F:biotin--[biotin carboxyl-carrier protein] ligase activity"/>
    <property type="evidence" value="ECO:0007669"/>
    <property type="project" value="UniProtKB-EC"/>
</dbReference>
<evidence type="ECO:0000256" key="1">
    <source>
        <dbReference type="ARBA" id="ARBA00022598"/>
    </source>
</evidence>
<proteinExistence type="predicted"/>
<dbReference type="AlphaFoldDB" id="A0AAU7C6P7"/>
<dbReference type="GO" id="GO:0005737">
    <property type="term" value="C:cytoplasm"/>
    <property type="evidence" value="ECO:0007669"/>
    <property type="project" value="TreeGrafter"/>
</dbReference>
<dbReference type="Pfam" id="PF03099">
    <property type="entry name" value="BPL_LplA_LipB"/>
    <property type="match status" value="1"/>
</dbReference>
<dbReference type="RefSeq" id="WP_406693631.1">
    <property type="nucleotide sequence ID" value="NZ_CP155447.1"/>
</dbReference>
<dbReference type="InterPro" id="IPR004143">
    <property type="entry name" value="BPL_LPL_catalytic"/>
</dbReference>
<keyword evidence="1 3" id="KW-0436">Ligase</keyword>
<evidence type="ECO:0000259" key="2">
    <source>
        <dbReference type="PROSITE" id="PS51733"/>
    </source>
</evidence>
<accession>A0AAU7C6P7</accession>
<dbReference type="EMBL" id="CP155447">
    <property type="protein sequence ID" value="XBH00949.1"/>
    <property type="molecule type" value="Genomic_DNA"/>
</dbReference>
<sequence>MNIPLLQRLRDAQGAFVPVAELGAGATLDSLRTDLNELEKFGFVLESHPYRGIAYRGPAARLCPDQIEHELGTRRVGRRIAVWNRVISTNDLAAHAATSTANEGLVILAEEQTAGRGRRGRQWVAPASSSLLMSVLLFPTENLAEVGWLTALGAVAVAEVVAAWTGLDAQIKWPNDVRVAGRKIAGILVERGDGAVIGIGLNANISRADFPAELHETATSLRILTGETVDRSELARALIRRIDDWYDRGWSLGPDTLNPAWRDRSEHLGRMVQVATPSGSHRGRLVDLDLRRGLTLTGSDQDGRAQQFSVRDVLTLTAWNDELAPNSQIVGP</sequence>
<dbReference type="PANTHER" id="PTHR12835:SF5">
    <property type="entry name" value="BIOTIN--PROTEIN LIGASE"/>
    <property type="match status" value="1"/>
</dbReference>
<dbReference type="SUPFAM" id="SSF55681">
    <property type="entry name" value="Class II aaRS and biotin synthetases"/>
    <property type="match status" value="1"/>
</dbReference>
<name>A0AAU7C6P7_9BACT</name>
<reference evidence="3" key="1">
    <citation type="submission" date="2024-05" db="EMBL/GenBank/DDBJ databases">
        <title>Planctomycetes of the genus Singulisphaera possess chitinolytic capabilities.</title>
        <authorList>
            <person name="Ivanova A."/>
        </authorList>
    </citation>
    <scope>NUCLEOTIDE SEQUENCE</scope>
    <source>
        <strain evidence="3">Ch08T</strain>
    </source>
</reference>
<protein>
    <submittedName>
        <fullName evidence="3">Biotin--[acetyl-CoA-carboxylase] ligase</fullName>
        <ecNumber evidence="3">6.3.4.15</ecNumber>
    </submittedName>
</protein>
<dbReference type="PROSITE" id="PS51733">
    <property type="entry name" value="BPL_LPL_CATALYTIC"/>
    <property type="match status" value="1"/>
</dbReference>
<dbReference type="CDD" id="cd16442">
    <property type="entry name" value="BPL"/>
    <property type="match status" value="1"/>
</dbReference>
<organism evidence="3">
    <name type="scientific">Singulisphaera sp. Ch08</name>
    <dbReference type="NCBI Taxonomy" id="3120278"/>
    <lineage>
        <taxon>Bacteria</taxon>
        <taxon>Pseudomonadati</taxon>
        <taxon>Planctomycetota</taxon>
        <taxon>Planctomycetia</taxon>
        <taxon>Isosphaerales</taxon>
        <taxon>Isosphaeraceae</taxon>
        <taxon>Singulisphaera</taxon>
    </lineage>
</organism>